<reference evidence="1 2" key="1">
    <citation type="submission" date="2023-10" db="EMBL/GenBank/DDBJ databases">
        <title>Sphingomonas sp. HF-S4 16S ribosomal RNA gene Genome sequencing and assembly.</title>
        <authorList>
            <person name="Lee H."/>
        </authorList>
    </citation>
    <scope>NUCLEOTIDE SEQUENCE [LARGE SCALE GENOMIC DNA]</scope>
    <source>
        <strain evidence="1 2">HF-S4</strain>
    </source>
</reference>
<dbReference type="RefSeq" id="WP_317226361.1">
    <property type="nucleotide sequence ID" value="NZ_JAWJEJ010000001.1"/>
</dbReference>
<evidence type="ECO:0000313" key="2">
    <source>
        <dbReference type="Proteomes" id="UP001273531"/>
    </source>
</evidence>
<sequence length="237" mass="27028">MTLHRVFPTWRGAVGGAVLAPFDHFFGPKQPAHDLTVALTQKFAATIIAQTKSIDPKYVVYESFPTTFEGRMNYLDGLRMDRARAFYNLRGDPRPLQVETFRFLQRRVDEAYRQGLKALREGRLRGRLSDQEALGNFIDIQVRKQLRQLYSFPAITSNPRHPVRVVGREYQTGESDRTYTIPDSRVGNVAFDATLARKTSGMKQIRGFFASDFQPDIVIIVRPTEAGGSYAITRPRR</sequence>
<accession>A0ABU3Y716</accession>
<evidence type="ECO:0000313" key="1">
    <source>
        <dbReference type="EMBL" id="MDV3457203.1"/>
    </source>
</evidence>
<proteinExistence type="predicted"/>
<dbReference type="EMBL" id="JAWJEJ010000001">
    <property type="protein sequence ID" value="MDV3457203.1"/>
    <property type="molecule type" value="Genomic_DNA"/>
</dbReference>
<dbReference type="Proteomes" id="UP001273531">
    <property type="component" value="Unassembled WGS sequence"/>
</dbReference>
<comment type="caution">
    <text evidence="1">The sequence shown here is derived from an EMBL/GenBank/DDBJ whole genome shotgun (WGS) entry which is preliminary data.</text>
</comment>
<name>A0ABU3Y716_9SPHN</name>
<protein>
    <submittedName>
        <fullName evidence="1">Uncharacterized protein</fullName>
    </submittedName>
</protein>
<gene>
    <name evidence="1" type="ORF">RZN05_09435</name>
</gene>
<keyword evidence="2" id="KW-1185">Reference proteome</keyword>
<organism evidence="1 2">
    <name type="scientific">Sphingomonas agrestis</name>
    <dbReference type="NCBI Taxonomy" id="3080540"/>
    <lineage>
        <taxon>Bacteria</taxon>
        <taxon>Pseudomonadati</taxon>
        <taxon>Pseudomonadota</taxon>
        <taxon>Alphaproteobacteria</taxon>
        <taxon>Sphingomonadales</taxon>
        <taxon>Sphingomonadaceae</taxon>
        <taxon>Sphingomonas</taxon>
    </lineage>
</organism>